<feature type="domain" description="ZZ-type" evidence="7">
    <location>
        <begin position="312"/>
        <end position="375"/>
    </location>
</feature>
<reference evidence="8 9" key="1">
    <citation type="submission" date="2024-03" db="EMBL/GenBank/DDBJ databases">
        <title>Complete genome sequence of the green alga Chloropicon roscoffensis RCC1871.</title>
        <authorList>
            <person name="Lemieux C."/>
            <person name="Pombert J.-F."/>
            <person name="Otis C."/>
            <person name="Turmel M."/>
        </authorList>
    </citation>
    <scope>NUCLEOTIDE SEQUENCE [LARGE SCALE GENOMIC DNA]</scope>
    <source>
        <strain evidence="8 9">RCC1871</strain>
    </source>
</reference>
<dbReference type="InterPro" id="IPR000433">
    <property type="entry name" value="Znf_ZZ"/>
</dbReference>
<keyword evidence="2 4" id="KW-0863">Zinc-finger</keyword>
<dbReference type="FunFam" id="3.30.40.10:FF:000489">
    <property type="entry name" value="E3 ubiquitin-protein ligase PRT1"/>
    <property type="match status" value="1"/>
</dbReference>
<dbReference type="InterPro" id="IPR001841">
    <property type="entry name" value="Znf_RING"/>
</dbReference>
<name>A0AAX4PGF2_9CHLO</name>
<dbReference type="Gene3D" id="3.30.40.10">
    <property type="entry name" value="Zinc/RING finger domain, C3HC4 (zinc finger)"/>
    <property type="match status" value="2"/>
</dbReference>
<dbReference type="PROSITE" id="PS50135">
    <property type="entry name" value="ZF_ZZ_2"/>
    <property type="match status" value="1"/>
</dbReference>
<organism evidence="8 9">
    <name type="scientific">Chloropicon roscoffensis</name>
    <dbReference type="NCBI Taxonomy" id="1461544"/>
    <lineage>
        <taxon>Eukaryota</taxon>
        <taxon>Viridiplantae</taxon>
        <taxon>Chlorophyta</taxon>
        <taxon>Chloropicophyceae</taxon>
        <taxon>Chloropicales</taxon>
        <taxon>Chloropicaceae</taxon>
        <taxon>Chloropicon</taxon>
    </lineage>
</organism>
<dbReference type="Gene3D" id="3.30.60.90">
    <property type="match status" value="1"/>
</dbReference>
<dbReference type="InterPro" id="IPR043145">
    <property type="entry name" value="Znf_ZZ_sf"/>
</dbReference>
<evidence type="ECO:0000256" key="3">
    <source>
        <dbReference type="ARBA" id="ARBA00022833"/>
    </source>
</evidence>
<keyword evidence="9" id="KW-1185">Reference proteome</keyword>
<evidence type="ECO:0000313" key="9">
    <source>
        <dbReference type="Proteomes" id="UP001472866"/>
    </source>
</evidence>
<dbReference type="SUPFAM" id="SSF57850">
    <property type="entry name" value="RING/U-box"/>
    <property type="match status" value="2"/>
</dbReference>
<evidence type="ECO:0000256" key="4">
    <source>
        <dbReference type="PROSITE-ProRule" id="PRU00228"/>
    </source>
</evidence>
<evidence type="ECO:0000256" key="1">
    <source>
        <dbReference type="ARBA" id="ARBA00022723"/>
    </source>
</evidence>
<dbReference type="GO" id="GO:0008270">
    <property type="term" value="F:zinc ion binding"/>
    <property type="evidence" value="ECO:0007669"/>
    <property type="project" value="UniProtKB-KW"/>
</dbReference>
<sequence length="400" mass="43751">MSPEPAGSKPEMSGMQSSSEEQDWECAVCCELLYKPVVPPCGHPFCFWCAHRSMSYTSVSKCPLCRQEFTHLPRVSELLHNVLKSKFPGRYRERARETVEFEAEQEIESMQTDETDEVKEDEVGRENTFAAAETSPAASEEDEAFRCDNCGGRLFHPSVVSPCSHCLCGLCSGIYARPPKDEVPSCASPSAQPPLKQCPVCDCTLAAPPKVCHILNDYLVKKYGRAEDDLGLIRRPRTRSESGGAKPACGCCGGGAGDGEAEGGTLEGEGSGVGEARREGEGDINGEALLQDRIIRVLKSPCDTESQENFVHFGVGCDGCGVCPIVGRRYTCLECKERIGFDLCARCNESHVGPGRFNQQHRPEHKMELVEPKETLLHALLKNHPGYTAEYLIELLNGGE</sequence>
<feature type="region of interest" description="Disordered" evidence="5">
    <location>
        <begin position="260"/>
        <end position="282"/>
    </location>
</feature>
<dbReference type="GO" id="GO:0043161">
    <property type="term" value="P:proteasome-mediated ubiquitin-dependent protein catabolic process"/>
    <property type="evidence" value="ECO:0007669"/>
    <property type="project" value="TreeGrafter"/>
</dbReference>
<keyword evidence="1" id="KW-0479">Metal-binding</keyword>
<dbReference type="InterPro" id="IPR017907">
    <property type="entry name" value="Znf_RING_CS"/>
</dbReference>
<keyword evidence="3" id="KW-0862">Zinc</keyword>
<protein>
    <submittedName>
        <fullName evidence="8">E3 ubiquitin-protein ligase PRT1</fullName>
    </submittedName>
</protein>
<gene>
    <name evidence="8" type="ORF">HKI87_11g65130</name>
</gene>
<evidence type="ECO:0000313" key="8">
    <source>
        <dbReference type="EMBL" id="WZN64956.1"/>
    </source>
</evidence>
<dbReference type="SMART" id="SM00184">
    <property type="entry name" value="RING"/>
    <property type="match status" value="2"/>
</dbReference>
<dbReference type="GO" id="GO:0061630">
    <property type="term" value="F:ubiquitin protein ligase activity"/>
    <property type="evidence" value="ECO:0007669"/>
    <property type="project" value="TreeGrafter"/>
</dbReference>
<dbReference type="Pfam" id="PF13920">
    <property type="entry name" value="zf-C3HC4_3"/>
    <property type="match status" value="1"/>
</dbReference>
<dbReference type="FunFam" id="3.30.60.90:FF:000014">
    <property type="entry name" value="E3 ubiquitin-protein ligase PRT1"/>
    <property type="match status" value="1"/>
</dbReference>
<dbReference type="Proteomes" id="UP001472866">
    <property type="component" value="Chromosome 11"/>
</dbReference>
<dbReference type="AlphaFoldDB" id="A0AAX4PGF2"/>
<proteinExistence type="predicted"/>
<dbReference type="Pfam" id="PF00569">
    <property type="entry name" value="ZZ"/>
    <property type="match status" value="1"/>
</dbReference>
<accession>A0AAX4PGF2</accession>
<evidence type="ECO:0000256" key="2">
    <source>
        <dbReference type="ARBA" id="ARBA00022771"/>
    </source>
</evidence>
<evidence type="ECO:0000256" key="5">
    <source>
        <dbReference type="SAM" id="MobiDB-lite"/>
    </source>
</evidence>
<dbReference type="PROSITE" id="PS50089">
    <property type="entry name" value="ZF_RING_2"/>
    <property type="match status" value="1"/>
</dbReference>
<evidence type="ECO:0000259" key="6">
    <source>
        <dbReference type="PROSITE" id="PS50089"/>
    </source>
</evidence>
<feature type="domain" description="RING-type" evidence="6">
    <location>
        <begin position="26"/>
        <end position="66"/>
    </location>
</feature>
<evidence type="ECO:0000259" key="7">
    <source>
        <dbReference type="PROSITE" id="PS50135"/>
    </source>
</evidence>
<dbReference type="EMBL" id="CP151511">
    <property type="protein sequence ID" value="WZN64956.1"/>
    <property type="molecule type" value="Genomic_DNA"/>
</dbReference>
<dbReference type="PANTHER" id="PTHR15898">
    <property type="entry name" value="BIFUNCTIONAL APOPTOSIS REGULATOR"/>
    <property type="match status" value="1"/>
</dbReference>
<dbReference type="PANTHER" id="PTHR15898:SF13">
    <property type="entry name" value="BIFUNCTIONAL APOPTOSIS REGULATOR"/>
    <property type="match status" value="1"/>
</dbReference>
<dbReference type="PROSITE" id="PS00518">
    <property type="entry name" value="ZF_RING_1"/>
    <property type="match status" value="1"/>
</dbReference>
<dbReference type="SMART" id="SM00291">
    <property type="entry name" value="ZnF_ZZ"/>
    <property type="match status" value="1"/>
</dbReference>
<dbReference type="InterPro" id="IPR013083">
    <property type="entry name" value="Znf_RING/FYVE/PHD"/>
</dbReference>